<gene>
    <name evidence="4" type="ORF">SAMN04488561_3682</name>
</gene>
<dbReference type="InterPro" id="IPR016181">
    <property type="entry name" value="Acyl_CoA_acyltransferase"/>
</dbReference>
<evidence type="ECO:0000256" key="2">
    <source>
        <dbReference type="ARBA" id="ARBA00023315"/>
    </source>
</evidence>
<dbReference type="Pfam" id="PF00583">
    <property type="entry name" value="Acetyltransf_1"/>
    <property type="match status" value="1"/>
</dbReference>
<dbReference type="InterPro" id="IPR000182">
    <property type="entry name" value="GNAT_dom"/>
</dbReference>
<dbReference type="PROSITE" id="PS51186">
    <property type="entry name" value="GNAT"/>
    <property type="match status" value="1"/>
</dbReference>
<dbReference type="CDD" id="cd04301">
    <property type="entry name" value="NAT_SF"/>
    <property type="match status" value="1"/>
</dbReference>
<proteinExistence type="predicted"/>
<dbReference type="AlphaFoldDB" id="A0A1H5P6K5"/>
<dbReference type="STRING" id="561176.SAMN04488561_3682"/>
<dbReference type="GO" id="GO:0016747">
    <property type="term" value="F:acyltransferase activity, transferring groups other than amino-acyl groups"/>
    <property type="evidence" value="ECO:0007669"/>
    <property type="project" value="InterPro"/>
</dbReference>
<dbReference type="SUPFAM" id="SSF55729">
    <property type="entry name" value="Acyl-CoA N-acyltransferases (Nat)"/>
    <property type="match status" value="1"/>
</dbReference>
<protein>
    <submittedName>
        <fullName evidence="4">Predicted acetyltransferase, GNAT family</fullName>
    </submittedName>
</protein>
<dbReference type="RefSeq" id="WP_069110643.1">
    <property type="nucleotide sequence ID" value="NZ_FNUC01000004.1"/>
</dbReference>
<dbReference type="PANTHER" id="PTHR43877:SF1">
    <property type="entry name" value="ACETYLTRANSFERASE"/>
    <property type="match status" value="1"/>
</dbReference>
<keyword evidence="2" id="KW-0012">Acyltransferase</keyword>
<evidence type="ECO:0000259" key="3">
    <source>
        <dbReference type="PROSITE" id="PS51186"/>
    </source>
</evidence>
<dbReference type="OrthoDB" id="3174529at2"/>
<keyword evidence="1 4" id="KW-0808">Transferase</keyword>
<dbReference type="EMBL" id="FNUC01000004">
    <property type="protein sequence ID" value="SEF08681.1"/>
    <property type="molecule type" value="Genomic_DNA"/>
</dbReference>
<dbReference type="PANTHER" id="PTHR43877">
    <property type="entry name" value="AMINOALKYLPHOSPHONATE N-ACETYLTRANSFERASE-RELATED-RELATED"/>
    <property type="match status" value="1"/>
</dbReference>
<dbReference type="InterPro" id="IPR050832">
    <property type="entry name" value="Bact_Acetyltransf"/>
</dbReference>
<reference evidence="5" key="1">
    <citation type="submission" date="2016-10" db="EMBL/GenBank/DDBJ databases">
        <authorList>
            <person name="Varghese N."/>
            <person name="Submissions S."/>
        </authorList>
    </citation>
    <scope>NUCLEOTIDE SEQUENCE [LARGE SCALE GENOMIC DNA]</scope>
    <source>
        <strain evidence="5">DSM 45237</strain>
    </source>
</reference>
<feature type="domain" description="N-acetyltransferase" evidence="3">
    <location>
        <begin position="202"/>
        <end position="339"/>
    </location>
</feature>
<keyword evidence="5" id="KW-1185">Reference proteome</keyword>
<sequence>MDRVWITTDAGEFWQRAGAWLQREPVLRSVLLTTLDRERRGGSGGTFALLSDGAAAAGAGEAATGGAGGATDGAAAGGASMGGAGGAAGGAATLGVAASPGMAASLGVAGEAGMAATAGVAGVAVWTPPFRVYVAAPPVEAERLALAMLDRCPAIDGVTGAADESAAFARAWAGRTGGTVAVSMHQRLFELHAVVPPRPVAGAARLAGPDDSDLLVEWTLAFERESNAAPGASVAERVVGQLVAEQRAWLWDDDGRACFVGVSRTVGGVARIAPVYTPPDRRRRGYASALVAAVSQAVLDAGAGRCALFTDLANPTANHVYAALGYRPVADVTAYTFSR</sequence>
<accession>A0A1H5P6K5</accession>
<name>A0A1H5P6K5_9ACTN</name>
<organism evidence="4 5">
    <name type="scientific">Jiangella alba</name>
    <dbReference type="NCBI Taxonomy" id="561176"/>
    <lineage>
        <taxon>Bacteria</taxon>
        <taxon>Bacillati</taxon>
        <taxon>Actinomycetota</taxon>
        <taxon>Actinomycetes</taxon>
        <taxon>Jiangellales</taxon>
        <taxon>Jiangellaceae</taxon>
        <taxon>Jiangella</taxon>
    </lineage>
</organism>
<evidence type="ECO:0000313" key="4">
    <source>
        <dbReference type="EMBL" id="SEF08681.1"/>
    </source>
</evidence>
<evidence type="ECO:0000313" key="5">
    <source>
        <dbReference type="Proteomes" id="UP000181980"/>
    </source>
</evidence>
<evidence type="ECO:0000256" key="1">
    <source>
        <dbReference type="ARBA" id="ARBA00022679"/>
    </source>
</evidence>
<dbReference type="Proteomes" id="UP000181980">
    <property type="component" value="Unassembled WGS sequence"/>
</dbReference>
<dbReference type="Gene3D" id="3.40.630.30">
    <property type="match status" value="1"/>
</dbReference>